<comment type="caution">
    <text evidence="2">The sequence shown here is derived from an EMBL/GenBank/DDBJ whole genome shotgun (WGS) entry which is preliminary data.</text>
</comment>
<protein>
    <recommendedName>
        <fullName evidence="1">F-box domain-containing protein</fullName>
    </recommendedName>
</protein>
<dbReference type="CDD" id="cd09917">
    <property type="entry name" value="F-box_SF"/>
    <property type="match status" value="1"/>
</dbReference>
<sequence length="467" mass="54689">MASLDSLPTELLRNIFGYLEPEDVLTDYTRGIEDGIWTIEHSQRTLSALARTCQRLNPIANEILYSRYEAVYEKPVLGYIERFDTDHLIRKQLRHVKINGDLRPRRDELGYWKSEFHSSHDDIRYAASQKRAYALEKTYCQYNSCFAVETGFKENMNHHPALLELANLFFRAENLETFCTDSLENLVSFLNPRCHRDSLKCLEFSWEDCHWDCVDPTGVDFLEFPGQVDFVKFTALKQLHVPMPLLTGRPKGRGTKWIFHPENSDLTWGTYLDTDKVLPPTLTELTLEMGPALSPALGWNYYDLLDSIIRHNRLTHLELHWKRHWLSHRWKEPSSKDFMLPIDFHEIKRRLSIRGYKLCYRIFVGNFFDYMDHDGSFTRAVDLVAKWLATYHGKAGIEMALHLVQVPRATLPRKVMNILGLQEDWLMSREAKKVLFGQKVDFHAANDFHSQAQWIPYEGGIDWEFPA</sequence>
<dbReference type="PROSITE" id="PS50181">
    <property type="entry name" value="FBOX"/>
    <property type="match status" value="1"/>
</dbReference>
<reference evidence="2" key="1">
    <citation type="submission" date="2019-04" db="EMBL/GenBank/DDBJ databases">
        <title>Sequencing of skin fungus with MAO and IRED activity.</title>
        <authorList>
            <person name="Marsaioli A.J."/>
            <person name="Bonatto J.M.C."/>
            <person name="Reis Junior O."/>
        </authorList>
    </citation>
    <scope>NUCLEOTIDE SEQUENCE</scope>
    <source>
        <strain evidence="2">30M1</strain>
    </source>
</reference>
<dbReference type="EMBL" id="SWKU01000003">
    <property type="protein sequence ID" value="KAF3008899.1"/>
    <property type="molecule type" value="Genomic_DNA"/>
</dbReference>
<dbReference type="Pfam" id="PF12937">
    <property type="entry name" value="F-box-like"/>
    <property type="match status" value="1"/>
</dbReference>
<gene>
    <name evidence="2" type="ORF">E8E13_011195</name>
</gene>
<accession>A0A9P4TNG0</accession>
<organism evidence="2 3">
    <name type="scientific">Curvularia kusanoi</name>
    <name type="common">Cochliobolus kusanoi</name>
    <dbReference type="NCBI Taxonomy" id="90978"/>
    <lineage>
        <taxon>Eukaryota</taxon>
        <taxon>Fungi</taxon>
        <taxon>Dikarya</taxon>
        <taxon>Ascomycota</taxon>
        <taxon>Pezizomycotina</taxon>
        <taxon>Dothideomycetes</taxon>
        <taxon>Pleosporomycetidae</taxon>
        <taxon>Pleosporales</taxon>
        <taxon>Pleosporineae</taxon>
        <taxon>Pleosporaceae</taxon>
        <taxon>Curvularia</taxon>
    </lineage>
</organism>
<evidence type="ECO:0000313" key="3">
    <source>
        <dbReference type="Proteomes" id="UP000801428"/>
    </source>
</evidence>
<dbReference type="InterPro" id="IPR001810">
    <property type="entry name" value="F-box_dom"/>
</dbReference>
<dbReference type="AlphaFoldDB" id="A0A9P4TNG0"/>
<name>A0A9P4TNG0_CURKU</name>
<evidence type="ECO:0000313" key="2">
    <source>
        <dbReference type="EMBL" id="KAF3008899.1"/>
    </source>
</evidence>
<feature type="domain" description="F-box" evidence="1">
    <location>
        <begin position="1"/>
        <end position="26"/>
    </location>
</feature>
<evidence type="ECO:0000259" key="1">
    <source>
        <dbReference type="PROSITE" id="PS50181"/>
    </source>
</evidence>
<dbReference type="Proteomes" id="UP000801428">
    <property type="component" value="Unassembled WGS sequence"/>
</dbReference>
<dbReference type="OrthoDB" id="3789169at2759"/>
<proteinExistence type="predicted"/>
<keyword evidence="3" id="KW-1185">Reference proteome</keyword>